<comment type="similarity">
    <text evidence="1 4">Belongs to the HSP15 family.</text>
</comment>
<dbReference type="GO" id="GO:0003677">
    <property type="term" value="F:DNA binding"/>
    <property type="evidence" value="ECO:0007669"/>
    <property type="project" value="UniProtKB-KW"/>
</dbReference>
<dbReference type="Gene3D" id="3.10.290.10">
    <property type="entry name" value="RNA-binding S4 domain"/>
    <property type="match status" value="1"/>
</dbReference>
<feature type="region of interest" description="Disordered" evidence="5">
    <location>
        <begin position="109"/>
        <end position="137"/>
    </location>
</feature>
<evidence type="ECO:0000256" key="2">
    <source>
        <dbReference type="ARBA" id="ARBA00022884"/>
    </source>
</evidence>
<evidence type="ECO:0000313" key="8">
    <source>
        <dbReference type="Proteomes" id="UP000199308"/>
    </source>
</evidence>
<feature type="domain" description="RNA-binding S4" evidence="6">
    <location>
        <begin position="15"/>
        <end position="78"/>
    </location>
</feature>
<keyword evidence="7" id="KW-0346">Stress response</keyword>
<evidence type="ECO:0000256" key="1">
    <source>
        <dbReference type="ARBA" id="ARBA00008396"/>
    </source>
</evidence>
<reference evidence="7 8" key="1">
    <citation type="submission" date="2016-10" db="EMBL/GenBank/DDBJ databases">
        <authorList>
            <person name="de Groot N.N."/>
        </authorList>
    </citation>
    <scope>NUCLEOTIDE SEQUENCE [LARGE SCALE GENOMIC DNA]</scope>
    <source>
        <strain evidence="7 8">DSM 19706</strain>
    </source>
</reference>
<evidence type="ECO:0000256" key="3">
    <source>
        <dbReference type="ARBA" id="ARBA00023125"/>
    </source>
</evidence>
<protein>
    <recommendedName>
        <fullName evidence="4">Heat shock protein 15</fullName>
    </recommendedName>
</protein>
<dbReference type="AlphaFoldDB" id="A0A1I0E3B5"/>
<dbReference type="Pfam" id="PF01479">
    <property type="entry name" value="S4"/>
    <property type="match status" value="1"/>
</dbReference>
<accession>A0A1I0E3B5</accession>
<evidence type="ECO:0000256" key="5">
    <source>
        <dbReference type="SAM" id="MobiDB-lite"/>
    </source>
</evidence>
<dbReference type="Proteomes" id="UP000199308">
    <property type="component" value="Unassembled WGS sequence"/>
</dbReference>
<proteinExistence type="inferred from homology"/>
<dbReference type="GO" id="GO:0003727">
    <property type="term" value="F:single-stranded RNA binding"/>
    <property type="evidence" value="ECO:0007669"/>
    <property type="project" value="InterPro"/>
</dbReference>
<dbReference type="NCBIfam" id="NF007673">
    <property type="entry name" value="PRK10348.1"/>
    <property type="match status" value="1"/>
</dbReference>
<keyword evidence="8" id="KW-1185">Reference proteome</keyword>
<dbReference type="SUPFAM" id="SSF55174">
    <property type="entry name" value="Alpha-L RNA-binding motif"/>
    <property type="match status" value="1"/>
</dbReference>
<sequence length="137" mass="15851">MATKNKENSAEKTIYRLDKWLWAARFYKTRAIAKQMIDGGKVFYNGQRTKSGKAVAIGDRIQVRQGYEEKEVLVVALADKRRDATFAQTLYQETEQSAQTREKNALARKQGFLLSPASDTKPDKKQRRQLRQFKEGY</sequence>
<dbReference type="EMBL" id="FOHK01000007">
    <property type="protein sequence ID" value="SET39619.1"/>
    <property type="molecule type" value="Genomic_DNA"/>
</dbReference>
<gene>
    <name evidence="7" type="ORF">SAMN05660429_01716</name>
</gene>
<dbReference type="OrthoDB" id="9797176at2"/>
<dbReference type="InterPro" id="IPR002942">
    <property type="entry name" value="S4_RNA-bd"/>
</dbReference>
<keyword evidence="2 4" id="KW-0694">RNA-binding</keyword>
<dbReference type="InterPro" id="IPR025708">
    <property type="entry name" value="HSP15"/>
</dbReference>
<evidence type="ECO:0000313" key="7">
    <source>
        <dbReference type="EMBL" id="SET39619.1"/>
    </source>
</evidence>
<dbReference type="InterPro" id="IPR036986">
    <property type="entry name" value="S4_RNA-bd_sf"/>
</dbReference>
<organism evidence="7 8">
    <name type="scientific">Thalassotalea agarivorans</name>
    <name type="common">Thalassomonas agarivorans</name>
    <dbReference type="NCBI Taxonomy" id="349064"/>
    <lineage>
        <taxon>Bacteria</taxon>
        <taxon>Pseudomonadati</taxon>
        <taxon>Pseudomonadota</taxon>
        <taxon>Gammaproteobacteria</taxon>
        <taxon>Alteromonadales</taxon>
        <taxon>Colwelliaceae</taxon>
        <taxon>Thalassotalea</taxon>
    </lineage>
</organism>
<dbReference type="RefSeq" id="WP_093329269.1">
    <property type="nucleotide sequence ID" value="NZ_AP027363.1"/>
</dbReference>
<dbReference type="CDD" id="cd00165">
    <property type="entry name" value="S4"/>
    <property type="match status" value="1"/>
</dbReference>
<dbReference type="SMART" id="SM00363">
    <property type="entry name" value="S4"/>
    <property type="match status" value="1"/>
</dbReference>
<dbReference type="GO" id="GO:0043023">
    <property type="term" value="F:ribosomal large subunit binding"/>
    <property type="evidence" value="ECO:0007669"/>
    <property type="project" value="InterPro"/>
</dbReference>
<dbReference type="PROSITE" id="PS50889">
    <property type="entry name" value="S4"/>
    <property type="match status" value="1"/>
</dbReference>
<name>A0A1I0E3B5_THASX</name>
<keyword evidence="3 4" id="KW-0238">DNA-binding</keyword>
<dbReference type="GO" id="GO:0034605">
    <property type="term" value="P:cellular response to heat"/>
    <property type="evidence" value="ECO:0007669"/>
    <property type="project" value="InterPro"/>
</dbReference>
<evidence type="ECO:0000259" key="6">
    <source>
        <dbReference type="SMART" id="SM00363"/>
    </source>
</evidence>
<dbReference type="PIRSF" id="PIRSF016821">
    <property type="entry name" value="HSP15"/>
    <property type="match status" value="1"/>
</dbReference>
<evidence type="ECO:0000256" key="4">
    <source>
        <dbReference type="PIRNR" id="PIRNR016821"/>
    </source>
</evidence>
<dbReference type="STRING" id="349064.SAMN05660429_01716"/>